<evidence type="ECO:0000313" key="2">
    <source>
        <dbReference type="EMBL" id="KAK7060799.1"/>
    </source>
</evidence>
<accession>A0AAW0EA34</accession>
<organism evidence="2 3">
    <name type="scientific">Paramarasmius palmivorus</name>
    <dbReference type="NCBI Taxonomy" id="297713"/>
    <lineage>
        <taxon>Eukaryota</taxon>
        <taxon>Fungi</taxon>
        <taxon>Dikarya</taxon>
        <taxon>Basidiomycota</taxon>
        <taxon>Agaricomycotina</taxon>
        <taxon>Agaricomycetes</taxon>
        <taxon>Agaricomycetidae</taxon>
        <taxon>Agaricales</taxon>
        <taxon>Marasmiineae</taxon>
        <taxon>Marasmiaceae</taxon>
        <taxon>Paramarasmius</taxon>
    </lineage>
</organism>
<keyword evidence="1" id="KW-0732">Signal</keyword>
<evidence type="ECO:0000313" key="3">
    <source>
        <dbReference type="Proteomes" id="UP001383192"/>
    </source>
</evidence>
<evidence type="ECO:0000256" key="1">
    <source>
        <dbReference type="SAM" id="SignalP"/>
    </source>
</evidence>
<name>A0AAW0EA34_9AGAR</name>
<feature type="chain" id="PRO_5043609183" evidence="1">
    <location>
        <begin position="18"/>
        <end position="148"/>
    </location>
</feature>
<dbReference type="Proteomes" id="UP001383192">
    <property type="component" value="Unassembled WGS sequence"/>
</dbReference>
<gene>
    <name evidence="2" type="ORF">VNI00_000532</name>
</gene>
<dbReference type="EMBL" id="JAYKXP010000002">
    <property type="protein sequence ID" value="KAK7060799.1"/>
    <property type="molecule type" value="Genomic_DNA"/>
</dbReference>
<reference evidence="2 3" key="1">
    <citation type="submission" date="2024-01" db="EMBL/GenBank/DDBJ databases">
        <title>A draft genome for a cacao thread blight-causing isolate of Paramarasmius palmivorus.</title>
        <authorList>
            <person name="Baruah I.K."/>
            <person name="Bukari Y."/>
            <person name="Amoako-Attah I."/>
            <person name="Meinhardt L.W."/>
            <person name="Bailey B.A."/>
            <person name="Cohen S.P."/>
        </authorList>
    </citation>
    <scope>NUCLEOTIDE SEQUENCE [LARGE SCALE GENOMIC DNA]</scope>
    <source>
        <strain evidence="2 3">GH-12</strain>
    </source>
</reference>
<feature type="signal peptide" evidence="1">
    <location>
        <begin position="1"/>
        <end position="17"/>
    </location>
</feature>
<sequence length="148" mass="15677">MKLSVASLLVAATAVLAQTSEDPYADYGVISPAAGTTISINTPLNVTFNPHRYFKESAKTIDIFLVSGAEPSAPKSGHGAKEVVTAMEPNIQVQWSGIVTPAYQVNIDLTQLSAPVPGERTILIKESFNGFGGVDSTNFWSQTFSVTA</sequence>
<comment type="caution">
    <text evidence="2">The sequence shown here is derived from an EMBL/GenBank/DDBJ whole genome shotgun (WGS) entry which is preliminary data.</text>
</comment>
<proteinExistence type="predicted"/>
<dbReference type="AlphaFoldDB" id="A0AAW0EA34"/>
<protein>
    <submittedName>
        <fullName evidence="2">Uncharacterized protein</fullName>
    </submittedName>
</protein>
<keyword evidence="3" id="KW-1185">Reference proteome</keyword>